<dbReference type="Proteomes" id="UP000054563">
    <property type="component" value="Unassembled WGS sequence"/>
</dbReference>
<dbReference type="PROSITE" id="PS00876">
    <property type="entry name" value="IDO_1"/>
    <property type="match status" value="1"/>
</dbReference>
<sequence length="491" mass="54630">MLPPVPKLSDYGIDPEYGFLPSEPPLARLSDYYSPWEHVIENLQSLVLSGRLWDTVRRMPTLSTDHLHTPPEWRRAYVVLVFMLHAYIWSGDKPQERIPPPLTIPLLEVSEHLELPPVATYAGVCLWNYRPIFPDEPSHDLENLSTLCTLTGSMDEQWFYLISVAIESRGACTLPLMLDAISAVRAGDTKQVMESLNRFAEVVDEINVLLQRMYRHCDPHVFYHRIRPLLAGSMNMEEAGLPRGVLMDEGAGNQQWKKYRGGSNAQSSLIQFFDIVLGVEHRPTGEPRSAPSSGEDGTARRRWHGFMMEMRDYMPGPHKRFLEHTASTNQELTMAFNAAVAMVKALRTTHITMVSRYIIVKSRERNTGTRPLAAGAPALNLATASTEGRGSGSKKLRGTGGTALIPFLKQARDETGEAAIGAWGKQVLDSKRPEVAKVIELPKVGETIEGRVEILGLAGTWSMEESEGGLCHCAAGEPMISHPAALFRARQ</sequence>
<comment type="similarity">
    <text evidence="1 5">Belongs to the indoleamine 2,3-dioxygenase family.</text>
</comment>
<dbReference type="VEuPathDB" id="FungiDB:CIHG_06151"/>
<keyword evidence="5 6" id="KW-0223">Dioxygenase</keyword>
<dbReference type="EC" id="1.13.11.52" evidence="5"/>
<evidence type="ECO:0000256" key="5">
    <source>
        <dbReference type="RuleBase" id="RU369119"/>
    </source>
</evidence>
<dbReference type="GO" id="GO:0034354">
    <property type="term" value="P:'de novo' NAD+ biosynthetic process from L-tryptophan"/>
    <property type="evidence" value="ECO:0007669"/>
    <property type="project" value="TreeGrafter"/>
</dbReference>
<proteinExistence type="inferred from homology"/>
<keyword evidence="4 5" id="KW-0349">Heme</keyword>
<dbReference type="GO" id="GO:0019441">
    <property type="term" value="P:L-tryptophan catabolic process to kynurenine"/>
    <property type="evidence" value="ECO:0007669"/>
    <property type="project" value="UniProtKB-UniRule"/>
</dbReference>
<dbReference type="PANTHER" id="PTHR28657">
    <property type="entry name" value="INDOLEAMINE 2,3-DIOXYGENASE"/>
    <property type="match status" value="1"/>
</dbReference>
<protein>
    <recommendedName>
        <fullName evidence="5">Indoleamine 2,3-dioxygenase</fullName>
        <ecNumber evidence="5">1.13.11.52</ecNumber>
    </recommendedName>
</protein>
<dbReference type="GO" id="GO:0033754">
    <property type="term" value="F:indoleamine 2,3-dioxygenase activity"/>
    <property type="evidence" value="ECO:0007669"/>
    <property type="project" value="UniProtKB-EC"/>
</dbReference>
<gene>
    <name evidence="6" type="ORF">CIHG_06151</name>
</gene>
<accession>A0A0J8ULD6</accession>
<dbReference type="GO" id="GO:0020037">
    <property type="term" value="F:heme binding"/>
    <property type="evidence" value="ECO:0007669"/>
    <property type="project" value="UniProtKB-UniRule"/>
</dbReference>
<keyword evidence="2 4" id="KW-0479">Metal-binding</keyword>
<evidence type="ECO:0000256" key="2">
    <source>
        <dbReference type="ARBA" id="ARBA00022723"/>
    </source>
</evidence>
<dbReference type="SUPFAM" id="SSF140959">
    <property type="entry name" value="Indolic compounds 2,3-dioxygenase-like"/>
    <property type="match status" value="1"/>
</dbReference>
<dbReference type="AlphaFoldDB" id="A0A0J8ULD6"/>
<name>A0A0J8ULD6_COCIT</name>
<dbReference type="EMBL" id="DS017004">
    <property type="protein sequence ID" value="KMU88353.1"/>
    <property type="molecule type" value="Genomic_DNA"/>
</dbReference>
<comment type="function">
    <text evidence="5">Produces N-formyl-kynurenine through the oxidation of tryptophan.</text>
</comment>
<organism evidence="6 7">
    <name type="scientific">Coccidioides immitis H538.4</name>
    <dbReference type="NCBI Taxonomy" id="396776"/>
    <lineage>
        <taxon>Eukaryota</taxon>
        <taxon>Fungi</taxon>
        <taxon>Dikarya</taxon>
        <taxon>Ascomycota</taxon>
        <taxon>Pezizomycotina</taxon>
        <taxon>Eurotiomycetes</taxon>
        <taxon>Eurotiomycetidae</taxon>
        <taxon>Onygenales</taxon>
        <taxon>Onygenaceae</taxon>
        <taxon>Coccidioides</taxon>
    </lineage>
</organism>
<dbReference type="STRING" id="396776.A0A0J8ULD6"/>
<reference evidence="7" key="1">
    <citation type="journal article" date="2010" name="Genome Res.">
        <title>Population genomic sequencing of Coccidioides fungi reveals recent hybridization and transposon control.</title>
        <authorList>
            <person name="Neafsey D.E."/>
            <person name="Barker B.M."/>
            <person name="Sharpton T.J."/>
            <person name="Stajich J.E."/>
            <person name="Park D.J."/>
            <person name="Whiston E."/>
            <person name="Hung C.-Y."/>
            <person name="McMahan C."/>
            <person name="White J."/>
            <person name="Sykes S."/>
            <person name="Heiman D."/>
            <person name="Young S."/>
            <person name="Zeng Q."/>
            <person name="Abouelleil A."/>
            <person name="Aftuck L."/>
            <person name="Bessette D."/>
            <person name="Brown A."/>
            <person name="FitzGerald M."/>
            <person name="Lui A."/>
            <person name="Macdonald J.P."/>
            <person name="Priest M."/>
            <person name="Orbach M.J."/>
            <person name="Galgiani J.N."/>
            <person name="Kirkland T.N."/>
            <person name="Cole G.T."/>
            <person name="Birren B.W."/>
            <person name="Henn M.R."/>
            <person name="Taylor J.W."/>
            <person name="Rounsley S.D."/>
        </authorList>
    </citation>
    <scope>NUCLEOTIDE SEQUENCE [LARGE SCALE GENOMIC DNA]</scope>
    <source>
        <strain evidence="7">H538.4</strain>
    </source>
</reference>
<keyword evidence="5" id="KW-0560">Oxidoreductase</keyword>
<dbReference type="GO" id="GO:0005737">
    <property type="term" value="C:cytoplasm"/>
    <property type="evidence" value="ECO:0007669"/>
    <property type="project" value="TreeGrafter"/>
</dbReference>
<dbReference type="FunFam" id="1.20.58.480:FF:000004">
    <property type="entry name" value="Indoleamine 2,3-dioxygenase subfamily"/>
    <property type="match status" value="1"/>
</dbReference>
<dbReference type="InterPro" id="IPR037217">
    <property type="entry name" value="Trp/Indoleamine_2_3_dOase-like"/>
</dbReference>
<comment type="catalytic activity">
    <reaction evidence="5">
        <text>L-tryptophan + O2 = N-formyl-L-kynurenine</text>
        <dbReference type="Rhea" id="RHEA:24536"/>
        <dbReference type="ChEBI" id="CHEBI:15379"/>
        <dbReference type="ChEBI" id="CHEBI:57912"/>
        <dbReference type="ChEBI" id="CHEBI:58629"/>
    </reaction>
</comment>
<dbReference type="Gene3D" id="1.20.58.480">
    <property type="match status" value="1"/>
</dbReference>
<evidence type="ECO:0000313" key="7">
    <source>
        <dbReference type="Proteomes" id="UP000054563"/>
    </source>
</evidence>
<evidence type="ECO:0000256" key="3">
    <source>
        <dbReference type="ARBA" id="ARBA00023004"/>
    </source>
</evidence>
<dbReference type="Pfam" id="PF01231">
    <property type="entry name" value="IDO"/>
    <property type="match status" value="1"/>
</dbReference>
<dbReference type="GO" id="GO:0046872">
    <property type="term" value="F:metal ion binding"/>
    <property type="evidence" value="ECO:0007669"/>
    <property type="project" value="UniProtKB-UniRule"/>
</dbReference>
<evidence type="ECO:0000256" key="4">
    <source>
        <dbReference type="PIRSR" id="PIRSR600898-1"/>
    </source>
</evidence>
<evidence type="ECO:0000313" key="6">
    <source>
        <dbReference type="EMBL" id="KMU88353.1"/>
    </source>
</evidence>
<feature type="binding site" description="proximal binding residue" evidence="4">
    <location>
        <position position="350"/>
    </location>
    <ligand>
        <name>heme b</name>
        <dbReference type="ChEBI" id="CHEBI:60344"/>
    </ligand>
    <ligandPart>
        <name>Fe</name>
        <dbReference type="ChEBI" id="CHEBI:18248"/>
    </ligandPart>
</feature>
<evidence type="ECO:0000256" key="1">
    <source>
        <dbReference type="ARBA" id="ARBA00007119"/>
    </source>
</evidence>
<keyword evidence="3 4" id="KW-0408">Iron</keyword>
<dbReference type="OrthoDB" id="540174at2759"/>
<dbReference type="PANTHER" id="PTHR28657:SF5">
    <property type="entry name" value="INDOLEAMINE 2,3-DIOXYGENASE"/>
    <property type="match status" value="1"/>
</dbReference>
<dbReference type="InterPro" id="IPR000898">
    <property type="entry name" value="Indolamine_dOase"/>
</dbReference>
<dbReference type="eggNOG" id="ENOG502QV6W">
    <property type="taxonomic scope" value="Eukaryota"/>
</dbReference>